<evidence type="ECO:0000313" key="3">
    <source>
        <dbReference type="Proteomes" id="UP000198596"/>
    </source>
</evidence>
<evidence type="ECO:0000256" key="1">
    <source>
        <dbReference type="SAM" id="Phobius"/>
    </source>
</evidence>
<dbReference type="RefSeq" id="WP_091204314.1">
    <property type="nucleotide sequence ID" value="NZ_FONQ01000005.1"/>
</dbReference>
<protein>
    <submittedName>
        <fullName evidence="2">Uncharacterized protein</fullName>
    </submittedName>
</protein>
<proteinExistence type="predicted"/>
<dbReference type="OrthoDB" id="1151040at2"/>
<name>A0A1I2E931_9FLAO</name>
<organism evidence="2 3">
    <name type="scientific">Flavobacterium xueshanense</name>
    <dbReference type="NCBI Taxonomy" id="935223"/>
    <lineage>
        <taxon>Bacteria</taxon>
        <taxon>Pseudomonadati</taxon>
        <taxon>Bacteroidota</taxon>
        <taxon>Flavobacteriia</taxon>
        <taxon>Flavobacteriales</taxon>
        <taxon>Flavobacteriaceae</taxon>
        <taxon>Flavobacterium</taxon>
    </lineage>
</organism>
<keyword evidence="3" id="KW-1185">Reference proteome</keyword>
<keyword evidence="1" id="KW-0472">Membrane</keyword>
<sequence>MNYLKYTQYVYLVFGAYFIYDGVTKLNDPASGNFWLSFMIAGLAIFMFFFRRKFAKKFEDRNKNS</sequence>
<keyword evidence="1" id="KW-1133">Transmembrane helix</keyword>
<dbReference type="EMBL" id="FONQ01000005">
    <property type="protein sequence ID" value="SFE88998.1"/>
    <property type="molecule type" value="Genomic_DNA"/>
</dbReference>
<gene>
    <name evidence="2" type="ORF">SAMN04488131_105114</name>
</gene>
<dbReference type="AlphaFoldDB" id="A0A1I2E931"/>
<accession>A0A1I2E931</accession>
<dbReference type="STRING" id="935223.SAMN04488131_105114"/>
<dbReference type="Proteomes" id="UP000198596">
    <property type="component" value="Unassembled WGS sequence"/>
</dbReference>
<feature type="transmembrane region" description="Helical" evidence="1">
    <location>
        <begin position="34"/>
        <end position="51"/>
    </location>
</feature>
<reference evidence="3" key="1">
    <citation type="submission" date="2016-10" db="EMBL/GenBank/DDBJ databases">
        <authorList>
            <person name="Varghese N."/>
            <person name="Submissions S."/>
        </authorList>
    </citation>
    <scope>NUCLEOTIDE SEQUENCE [LARGE SCALE GENOMIC DNA]</scope>
    <source>
        <strain evidence="3">CGMCC 1.9227</strain>
    </source>
</reference>
<evidence type="ECO:0000313" key="2">
    <source>
        <dbReference type="EMBL" id="SFE88998.1"/>
    </source>
</evidence>
<keyword evidence="1" id="KW-0812">Transmembrane</keyword>